<reference evidence="2" key="1">
    <citation type="journal article" date="2020" name="Nature">
        <title>Giant virus diversity and host interactions through global metagenomics.</title>
        <authorList>
            <person name="Schulz F."/>
            <person name="Roux S."/>
            <person name="Paez-Espino D."/>
            <person name="Jungbluth S."/>
            <person name="Walsh D.A."/>
            <person name="Denef V.J."/>
            <person name="McMahon K.D."/>
            <person name="Konstantinidis K.T."/>
            <person name="Eloe-Fadrosh E.A."/>
            <person name="Kyrpides N.C."/>
            <person name="Woyke T."/>
        </authorList>
    </citation>
    <scope>NUCLEOTIDE SEQUENCE</scope>
    <source>
        <strain evidence="2">GVMAG-M-3300023184-120</strain>
    </source>
</reference>
<feature type="compositionally biased region" description="Polar residues" evidence="1">
    <location>
        <begin position="41"/>
        <end position="51"/>
    </location>
</feature>
<evidence type="ECO:0000313" key="2">
    <source>
        <dbReference type="EMBL" id="QHT80289.1"/>
    </source>
</evidence>
<protein>
    <submittedName>
        <fullName evidence="2">Uncharacterized protein</fullName>
    </submittedName>
</protein>
<accession>A0A6C0HIG7</accession>
<proteinExistence type="predicted"/>
<evidence type="ECO:0000256" key="1">
    <source>
        <dbReference type="SAM" id="MobiDB-lite"/>
    </source>
</evidence>
<dbReference type="EMBL" id="MN739967">
    <property type="protein sequence ID" value="QHT80289.1"/>
    <property type="molecule type" value="Genomic_DNA"/>
</dbReference>
<dbReference type="AlphaFoldDB" id="A0A6C0HIG7"/>
<name>A0A6C0HIG7_9ZZZZ</name>
<sequence length="358" mass="41558">MSERTIQINPALFSINSAKTTRKNRKPAADSPKIPPIKVKNPTNKNKNASSLKRNLLKMFRNQYEEKYKEKDGQARRDVLEKKPLLYVAPKTDFEDSLEYLQGLSETTTPPQKPTTTTTTLQQTFLQKNHNHTMKNYTTTTLPYENRVNLPPTFIMNNQPPPGNNLVLKPPQHQVPQYGCLKNGTLPTYKTWKHSTQRNHNHNIPKPSSESIVQQNIPADRFDQHMQKQLEELSLRDQRHKINKPQQQQQKPKQQRRICRRTFHVGKSKQHPRISVLVSNKTIRNNTNLKLSKLKNTPLPEVRKYLLKNGFIKSGSNTPTDVLRQMFESASLICGEVKNRNPENLLYNYFNETEYTSV</sequence>
<feature type="region of interest" description="Disordered" evidence="1">
    <location>
        <begin position="238"/>
        <end position="257"/>
    </location>
</feature>
<organism evidence="2">
    <name type="scientific">viral metagenome</name>
    <dbReference type="NCBI Taxonomy" id="1070528"/>
    <lineage>
        <taxon>unclassified sequences</taxon>
        <taxon>metagenomes</taxon>
        <taxon>organismal metagenomes</taxon>
    </lineage>
</organism>
<feature type="region of interest" description="Disordered" evidence="1">
    <location>
        <begin position="17"/>
        <end position="51"/>
    </location>
</feature>